<dbReference type="CDD" id="cd01449">
    <property type="entry name" value="TST_Repeat_2"/>
    <property type="match status" value="1"/>
</dbReference>
<evidence type="ECO:0000256" key="1">
    <source>
        <dbReference type="ARBA" id="ARBA00022679"/>
    </source>
</evidence>
<dbReference type="InterPro" id="IPR001307">
    <property type="entry name" value="Thiosulphate_STrfase_CS"/>
</dbReference>
<protein>
    <submittedName>
        <fullName evidence="4">Sulfurtransferase</fullName>
    </submittedName>
</protein>
<dbReference type="Proteomes" id="UP000309676">
    <property type="component" value="Unassembled WGS sequence"/>
</dbReference>
<name>A0A5R9GAD0_9BACL</name>
<keyword evidence="2" id="KW-0677">Repeat</keyword>
<dbReference type="SMART" id="SM00450">
    <property type="entry name" value="RHOD"/>
    <property type="match status" value="2"/>
</dbReference>
<dbReference type="SUPFAM" id="SSF52821">
    <property type="entry name" value="Rhodanese/Cell cycle control phosphatase"/>
    <property type="match status" value="2"/>
</dbReference>
<evidence type="ECO:0000313" key="5">
    <source>
        <dbReference type="Proteomes" id="UP000309676"/>
    </source>
</evidence>
<dbReference type="InterPro" id="IPR045078">
    <property type="entry name" value="TST/MPST-like"/>
</dbReference>
<evidence type="ECO:0000313" key="4">
    <source>
        <dbReference type="EMBL" id="TLS49673.1"/>
    </source>
</evidence>
<accession>A0A5R9GAD0</accession>
<evidence type="ECO:0000259" key="3">
    <source>
        <dbReference type="PROSITE" id="PS50206"/>
    </source>
</evidence>
<gene>
    <name evidence="4" type="ORF">FE782_23665</name>
</gene>
<dbReference type="PANTHER" id="PTHR11364:SF27">
    <property type="entry name" value="SULFURTRANSFERASE"/>
    <property type="match status" value="1"/>
</dbReference>
<sequence length="285" mass="31557">MRHIVSLEKAYAKWKDRGAVFVDCRFALGQPQSGADAYVTEHIPGAFYLDLEKDLSAPKREDGAGGRHPLPDVDELADKLSRIGITKGRCVVAYDDQGGAMASRLWWLLAYMGHDEACILDGGFASWKQAGHPTASGAEETPTVDTRFVPQVRRDWLVTAEDIAAKREKIESGKVVLLDSREDSRYRGIAEPIDKVAGHIPGARHLFWKANLDAEGRYRSVKEQMKRFEPYQGAEEIIVYCGSGVTACPNVLALREVGFTNVKLYAGSWSDWISDASRPVVMGEK</sequence>
<dbReference type="Pfam" id="PF00581">
    <property type="entry name" value="Rhodanese"/>
    <property type="match status" value="2"/>
</dbReference>
<feature type="domain" description="Rhodanese" evidence="3">
    <location>
        <begin position="15"/>
        <end position="136"/>
    </location>
</feature>
<feature type="domain" description="Rhodanese" evidence="3">
    <location>
        <begin position="171"/>
        <end position="281"/>
    </location>
</feature>
<dbReference type="Gene3D" id="3.40.250.10">
    <property type="entry name" value="Rhodanese-like domain"/>
    <property type="match status" value="2"/>
</dbReference>
<dbReference type="PANTHER" id="PTHR11364">
    <property type="entry name" value="THIOSULFATE SULFERTANSFERASE"/>
    <property type="match status" value="1"/>
</dbReference>
<dbReference type="CDD" id="cd01448">
    <property type="entry name" value="TST_Repeat_1"/>
    <property type="match status" value="1"/>
</dbReference>
<dbReference type="RefSeq" id="WP_138196826.1">
    <property type="nucleotide sequence ID" value="NZ_VCIW01000019.1"/>
</dbReference>
<comment type="caution">
    <text evidence="4">The sequence shown here is derived from an EMBL/GenBank/DDBJ whole genome shotgun (WGS) entry which is preliminary data.</text>
</comment>
<proteinExistence type="predicted"/>
<dbReference type="InterPro" id="IPR036873">
    <property type="entry name" value="Rhodanese-like_dom_sf"/>
</dbReference>
<dbReference type="PROSITE" id="PS00380">
    <property type="entry name" value="RHODANESE_1"/>
    <property type="match status" value="1"/>
</dbReference>
<dbReference type="PROSITE" id="PS50206">
    <property type="entry name" value="RHODANESE_3"/>
    <property type="match status" value="2"/>
</dbReference>
<evidence type="ECO:0000256" key="2">
    <source>
        <dbReference type="ARBA" id="ARBA00022737"/>
    </source>
</evidence>
<dbReference type="GO" id="GO:0004792">
    <property type="term" value="F:thiosulfate-cyanide sulfurtransferase activity"/>
    <property type="evidence" value="ECO:0007669"/>
    <property type="project" value="InterPro"/>
</dbReference>
<organism evidence="4 5">
    <name type="scientific">Paenibacillus antri</name>
    <dbReference type="NCBI Taxonomy" id="2582848"/>
    <lineage>
        <taxon>Bacteria</taxon>
        <taxon>Bacillati</taxon>
        <taxon>Bacillota</taxon>
        <taxon>Bacilli</taxon>
        <taxon>Bacillales</taxon>
        <taxon>Paenibacillaceae</taxon>
        <taxon>Paenibacillus</taxon>
    </lineage>
</organism>
<reference evidence="4 5" key="1">
    <citation type="submission" date="2019-05" db="EMBL/GenBank/DDBJ databases">
        <authorList>
            <person name="Narsing Rao M.P."/>
            <person name="Li W.J."/>
        </authorList>
    </citation>
    <scope>NUCLEOTIDE SEQUENCE [LARGE SCALE GENOMIC DNA]</scope>
    <source>
        <strain evidence="4 5">SYSU_K30003</strain>
    </source>
</reference>
<dbReference type="InterPro" id="IPR001763">
    <property type="entry name" value="Rhodanese-like_dom"/>
</dbReference>
<keyword evidence="1 4" id="KW-0808">Transferase</keyword>
<dbReference type="AlphaFoldDB" id="A0A5R9GAD0"/>
<keyword evidence="5" id="KW-1185">Reference proteome</keyword>
<dbReference type="OrthoDB" id="9770030at2"/>
<dbReference type="EMBL" id="VCIW01000019">
    <property type="protein sequence ID" value="TLS49673.1"/>
    <property type="molecule type" value="Genomic_DNA"/>
</dbReference>